<dbReference type="EMBL" id="KI925018">
    <property type="protein sequence ID" value="ETW20564.1"/>
    <property type="molecule type" value="Genomic_DNA"/>
</dbReference>
<sequence length="34" mass="4410">MKKNYYEILYVKPDFDINEIKRKFYNLSLKYYLR</sequence>
<feature type="domain" description="J" evidence="1">
    <location>
        <begin position="4"/>
        <end position="32"/>
    </location>
</feature>
<reference evidence="2 3" key="2">
    <citation type="submission" date="2013-02" db="EMBL/GenBank/DDBJ databases">
        <title>The Genome Sequence of Plasmodium falciparum Vietnam Oak-Knoll (FVO).</title>
        <authorList>
            <consortium name="The Broad Institute Genome Sequencing Platform"/>
            <consortium name="The Broad Institute Genome Sequencing Center for Infectious Disease"/>
            <person name="Neafsey D."/>
            <person name="Cheeseman I."/>
            <person name="Volkman S."/>
            <person name="Adams J."/>
            <person name="Walker B."/>
            <person name="Young S.K."/>
            <person name="Zeng Q."/>
            <person name="Gargeya S."/>
            <person name="Fitzgerald M."/>
            <person name="Haas B."/>
            <person name="Abouelleil A."/>
            <person name="Alvarado L."/>
            <person name="Arachchi H.M."/>
            <person name="Berlin A.M."/>
            <person name="Chapman S.B."/>
            <person name="Dewar J."/>
            <person name="Goldberg J."/>
            <person name="Griggs A."/>
            <person name="Gujja S."/>
            <person name="Hansen M."/>
            <person name="Howarth C."/>
            <person name="Imamovic A."/>
            <person name="Larimer J."/>
            <person name="McCowan C."/>
            <person name="Murphy C."/>
            <person name="Neiman D."/>
            <person name="Pearson M."/>
            <person name="Priest M."/>
            <person name="Roberts A."/>
            <person name="Saif S."/>
            <person name="Shea T."/>
            <person name="Sisk P."/>
            <person name="Sykes S."/>
            <person name="Wortman J."/>
            <person name="Nusbaum C."/>
            <person name="Birren B."/>
        </authorList>
    </citation>
    <scope>NUCLEOTIDE SEQUENCE [LARGE SCALE GENOMIC DNA]</scope>
    <source>
        <strain evidence="3">Vietnam Oak-Knoll (FVO)</strain>
    </source>
</reference>
<dbReference type="Proteomes" id="UP000030690">
    <property type="component" value="Unassembled WGS sequence"/>
</dbReference>
<gene>
    <name evidence="2" type="ORF">PFFVO_00616</name>
</gene>
<dbReference type="Gene3D" id="1.10.287.110">
    <property type="entry name" value="DnaJ domain"/>
    <property type="match status" value="1"/>
</dbReference>
<dbReference type="OrthoDB" id="10250354at2759"/>
<evidence type="ECO:0000313" key="2">
    <source>
        <dbReference type="EMBL" id="ETW20564.1"/>
    </source>
</evidence>
<accession>A0A024VDL9</accession>
<name>A0A024VDL9_PLAFA</name>
<dbReference type="InterPro" id="IPR036869">
    <property type="entry name" value="J_dom_sf"/>
</dbReference>
<evidence type="ECO:0000259" key="1">
    <source>
        <dbReference type="Pfam" id="PF00226"/>
    </source>
</evidence>
<evidence type="ECO:0000313" key="3">
    <source>
        <dbReference type="Proteomes" id="UP000030690"/>
    </source>
</evidence>
<dbReference type="AlphaFoldDB" id="A0A024VDL9"/>
<dbReference type="Pfam" id="PF00226">
    <property type="entry name" value="DnaJ"/>
    <property type="match status" value="1"/>
</dbReference>
<organism evidence="2 3">
    <name type="scientific">Plasmodium falciparum Vietnam Oak-Knoll</name>
    <name type="common">FVO</name>
    <dbReference type="NCBI Taxonomy" id="1036723"/>
    <lineage>
        <taxon>Eukaryota</taxon>
        <taxon>Sar</taxon>
        <taxon>Alveolata</taxon>
        <taxon>Apicomplexa</taxon>
        <taxon>Aconoidasida</taxon>
        <taxon>Haemosporida</taxon>
        <taxon>Plasmodiidae</taxon>
        <taxon>Plasmodium</taxon>
        <taxon>Plasmodium (Laverania)</taxon>
    </lineage>
</organism>
<reference evidence="2 3" key="1">
    <citation type="submission" date="2013-02" db="EMBL/GenBank/DDBJ databases">
        <title>The Genome Annotation of Plasmodium falciparum Vietnam Oak-Knoll (FVO).</title>
        <authorList>
            <consortium name="The Broad Institute Genome Sequencing Platform"/>
            <consortium name="The Broad Institute Genome Sequencing Center for Infectious Disease"/>
            <person name="Neafsey D."/>
            <person name="Hoffman S."/>
            <person name="Volkman S."/>
            <person name="Rosenthal P."/>
            <person name="Walker B."/>
            <person name="Young S.K."/>
            <person name="Zeng Q."/>
            <person name="Gargeya S."/>
            <person name="Fitzgerald M."/>
            <person name="Haas B."/>
            <person name="Abouelleil A."/>
            <person name="Allen A.W."/>
            <person name="Alvarado L."/>
            <person name="Arachchi H.M."/>
            <person name="Berlin A.M."/>
            <person name="Chapman S.B."/>
            <person name="Gainer-Dewar J."/>
            <person name="Goldberg J."/>
            <person name="Griggs A."/>
            <person name="Gujja S."/>
            <person name="Hansen M."/>
            <person name="Howarth C."/>
            <person name="Imamovic A."/>
            <person name="Ireland A."/>
            <person name="Larimer J."/>
            <person name="McCowan C."/>
            <person name="Murphy C."/>
            <person name="Pearson M."/>
            <person name="Poon T.W."/>
            <person name="Priest M."/>
            <person name="Roberts A."/>
            <person name="Saif S."/>
            <person name="Shea T."/>
            <person name="Sisk P."/>
            <person name="Sykes S."/>
            <person name="Wortman J."/>
            <person name="Nusbaum C."/>
            <person name="Birren B."/>
        </authorList>
    </citation>
    <scope>NUCLEOTIDE SEQUENCE [LARGE SCALE GENOMIC DNA]</scope>
    <source>
        <strain evidence="3">Vietnam Oak-Knoll (FVO)</strain>
    </source>
</reference>
<dbReference type="InterPro" id="IPR001623">
    <property type="entry name" value="DnaJ_domain"/>
</dbReference>
<proteinExistence type="predicted"/>
<protein>
    <recommendedName>
        <fullName evidence="1">J domain-containing protein</fullName>
    </recommendedName>
</protein>
<dbReference type="SUPFAM" id="SSF46565">
    <property type="entry name" value="Chaperone J-domain"/>
    <property type="match status" value="1"/>
</dbReference>